<evidence type="ECO:0000313" key="2">
    <source>
        <dbReference type="EMBL" id="TVX99433.1"/>
    </source>
</evidence>
<reference evidence="2 3" key="1">
    <citation type="submission" date="2019-07" db="EMBL/GenBank/DDBJ databases">
        <authorList>
            <person name="Kim J."/>
        </authorList>
    </citation>
    <scope>NUCLEOTIDE SEQUENCE [LARGE SCALE GENOMIC DNA]</scope>
    <source>
        <strain evidence="2 3">JC52</strain>
    </source>
</reference>
<accession>A0A559JHS8</accession>
<keyword evidence="1" id="KW-0472">Membrane</keyword>
<evidence type="ECO:0000256" key="1">
    <source>
        <dbReference type="SAM" id="Phobius"/>
    </source>
</evidence>
<keyword evidence="3" id="KW-1185">Reference proteome</keyword>
<comment type="caution">
    <text evidence="2">The sequence shown here is derived from an EMBL/GenBank/DDBJ whole genome shotgun (WGS) entry which is preliminary data.</text>
</comment>
<organism evidence="2 3">
    <name type="scientific">Paenibacillus cremeus</name>
    <dbReference type="NCBI Taxonomy" id="2163881"/>
    <lineage>
        <taxon>Bacteria</taxon>
        <taxon>Bacillati</taxon>
        <taxon>Bacillota</taxon>
        <taxon>Bacilli</taxon>
        <taxon>Bacillales</taxon>
        <taxon>Paenibacillaceae</taxon>
        <taxon>Paenibacillus</taxon>
    </lineage>
</organism>
<name>A0A559JHS8_9BACL</name>
<keyword evidence="1" id="KW-0812">Transmembrane</keyword>
<keyword evidence="1" id="KW-1133">Transmembrane helix</keyword>
<dbReference type="Proteomes" id="UP000317036">
    <property type="component" value="Unassembled WGS sequence"/>
</dbReference>
<proteinExistence type="predicted"/>
<feature type="transmembrane region" description="Helical" evidence="1">
    <location>
        <begin position="6"/>
        <end position="27"/>
    </location>
</feature>
<dbReference type="EMBL" id="VNJI01000080">
    <property type="protein sequence ID" value="TVX99433.1"/>
    <property type="molecule type" value="Genomic_DNA"/>
</dbReference>
<evidence type="ECO:0000313" key="3">
    <source>
        <dbReference type="Proteomes" id="UP000317036"/>
    </source>
</evidence>
<dbReference type="AlphaFoldDB" id="A0A559JHS8"/>
<dbReference type="RefSeq" id="WP_144854853.1">
    <property type="nucleotide sequence ID" value="NZ_VNJI01000080.1"/>
</dbReference>
<dbReference type="OrthoDB" id="9911276at2"/>
<gene>
    <name evidence="2" type="ORF">FPZ49_33720</name>
</gene>
<protein>
    <submittedName>
        <fullName evidence="2">Uncharacterized protein</fullName>
    </submittedName>
</protein>
<sequence>MNIKKLIIICLFVYISIGLYTFGPRVLGNKSKEVQSKASEMKIQLEWDVANELKGNYRTPLWLKNDEYKKYVEEVDSRKKVLDGPELTSAYQLMSLLAQLQLGDPTIASSFVNPYLSHSDYTSKKVADITEKSKSLASRITQNQSLAKVKVSEPIPKNDNEVSHDVNMRLKSGKEITIRNIPMVKVQEEHEDASDHDKGMWYMNINLQELAQRVKKKE</sequence>